<protein>
    <submittedName>
        <fullName evidence="1">Uncharacterized protein</fullName>
    </submittedName>
</protein>
<keyword evidence="2" id="KW-1185">Reference proteome</keyword>
<accession>A0ABN1YD76</accession>
<reference evidence="1 2" key="1">
    <citation type="journal article" date="2019" name="Int. J. Syst. Evol. Microbiol.">
        <title>The Global Catalogue of Microorganisms (GCM) 10K type strain sequencing project: providing services to taxonomists for standard genome sequencing and annotation.</title>
        <authorList>
            <consortium name="The Broad Institute Genomics Platform"/>
            <consortium name="The Broad Institute Genome Sequencing Center for Infectious Disease"/>
            <person name="Wu L."/>
            <person name="Ma J."/>
        </authorList>
    </citation>
    <scope>NUCLEOTIDE SEQUENCE [LARGE SCALE GENOMIC DNA]</scope>
    <source>
        <strain evidence="1 2">JCM 12393</strain>
    </source>
</reference>
<evidence type="ECO:0000313" key="2">
    <source>
        <dbReference type="Proteomes" id="UP001499863"/>
    </source>
</evidence>
<sequence>MTRRDQLTALVQEQVGAGKRFSLRAFVEVAVDPETGYQPGKTLIGKITQGLTFEVSPQLISALAAGLGLPREEVVRAAAVQFLGYEVTDPTGGGVEGATVRVAREPNAQPGVGPMLQQFLDEELGDASGR</sequence>
<proteinExistence type="predicted"/>
<dbReference type="Proteomes" id="UP001499863">
    <property type="component" value="Unassembled WGS sequence"/>
</dbReference>
<evidence type="ECO:0000313" key="1">
    <source>
        <dbReference type="EMBL" id="GAA1405322.1"/>
    </source>
</evidence>
<dbReference type="EMBL" id="BAAAKJ010000292">
    <property type="protein sequence ID" value="GAA1405322.1"/>
    <property type="molecule type" value="Genomic_DNA"/>
</dbReference>
<dbReference type="RefSeq" id="WP_344340431.1">
    <property type="nucleotide sequence ID" value="NZ_BAAAKJ010000292.1"/>
</dbReference>
<gene>
    <name evidence="1" type="ORF">GCM10009639_52140</name>
</gene>
<organism evidence="1 2">
    <name type="scientific">Kitasatospora putterlickiae</name>
    <dbReference type="NCBI Taxonomy" id="221725"/>
    <lineage>
        <taxon>Bacteria</taxon>
        <taxon>Bacillati</taxon>
        <taxon>Actinomycetota</taxon>
        <taxon>Actinomycetes</taxon>
        <taxon>Kitasatosporales</taxon>
        <taxon>Streptomycetaceae</taxon>
        <taxon>Kitasatospora</taxon>
    </lineage>
</organism>
<comment type="caution">
    <text evidence="1">The sequence shown here is derived from an EMBL/GenBank/DDBJ whole genome shotgun (WGS) entry which is preliminary data.</text>
</comment>
<name>A0ABN1YD76_9ACTN</name>